<name>A0A6J1WRM1_GALME</name>
<dbReference type="GO" id="GO:0006357">
    <property type="term" value="P:regulation of transcription by RNA polymerase II"/>
    <property type="evidence" value="ECO:0007669"/>
    <property type="project" value="TreeGrafter"/>
</dbReference>
<feature type="region of interest" description="Disordered" evidence="5">
    <location>
        <begin position="125"/>
        <end position="210"/>
    </location>
</feature>
<organism evidence="8 9">
    <name type="scientific">Galleria mellonella</name>
    <name type="common">Greater wax moth</name>
    <dbReference type="NCBI Taxonomy" id="7137"/>
    <lineage>
        <taxon>Eukaryota</taxon>
        <taxon>Metazoa</taxon>
        <taxon>Ecdysozoa</taxon>
        <taxon>Arthropoda</taxon>
        <taxon>Hexapoda</taxon>
        <taxon>Insecta</taxon>
        <taxon>Pterygota</taxon>
        <taxon>Neoptera</taxon>
        <taxon>Endopterygota</taxon>
        <taxon>Lepidoptera</taxon>
        <taxon>Glossata</taxon>
        <taxon>Ditrysia</taxon>
        <taxon>Pyraloidea</taxon>
        <taxon>Pyralidae</taxon>
        <taxon>Galleriinae</taxon>
        <taxon>Galleria</taxon>
    </lineage>
</organism>
<proteinExistence type="predicted"/>
<evidence type="ECO:0000256" key="5">
    <source>
        <dbReference type="SAM" id="MobiDB-lite"/>
    </source>
</evidence>
<dbReference type="InterPro" id="IPR011333">
    <property type="entry name" value="SKP1/BTB/POZ_sf"/>
</dbReference>
<dbReference type="Pfam" id="PF00651">
    <property type="entry name" value="BTB"/>
    <property type="match status" value="1"/>
</dbReference>
<evidence type="ECO:0000256" key="3">
    <source>
        <dbReference type="ARBA" id="ARBA00022843"/>
    </source>
</evidence>
<evidence type="ECO:0000259" key="7">
    <source>
        <dbReference type="PROSITE" id="PS51457"/>
    </source>
</evidence>
<keyword evidence="2" id="KW-1017">Isopeptide bond</keyword>
<dbReference type="FunCoup" id="A0A6J1WRM1">
    <property type="interactions" value="233"/>
</dbReference>
<dbReference type="CDD" id="cd18315">
    <property type="entry name" value="BTB_POZ_BAB-like"/>
    <property type="match status" value="1"/>
</dbReference>
<feature type="region of interest" description="Disordered" evidence="5">
    <location>
        <begin position="486"/>
        <end position="559"/>
    </location>
</feature>
<evidence type="ECO:0000313" key="8">
    <source>
        <dbReference type="Proteomes" id="UP001652740"/>
    </source>
</evidence>
<dbReference type="InterPro" id="IPR018379">
    <property type="entry name" value="BEN_domain"/>
</dbReference>
<protein>
    <submittedName>
        <fullName evidence="9">Uncharacterized protein LOC113517629 isoform X1</fullName>
    </submittedName>
</protein>
<keyword evidence="4" id="KW-0539">Nucleus</keyword>
<dbReference type="PROSITE" id="PS50097">
    <property type="entry name" value="BTB"/>
    <property type="match status" value="1"/>
</dbReference>
<feature type="region of interest" description="Disordered" evidence="5">
    <location>
        <begin position="229"/>
        <end position="253"/>
    </location>
</feature>
<keyword evidence="3" id="KW-0832">Ubl conjugation</keyword>
<evidence type="ECO:0000256" key="1">
    <source>
        <dbReference type="ARBA" id="ARBA00004123"/>
    </source>
</evidence>
<dbReference type="PANTHER" id="PTHR23110">
    <property type="entry name" value="BTB DOMAIN TRANSCRIPTION FACTOR"/>
    <property type="match status" value="1"/>
</dbReference>
<feature type="compositionally biased region" description="Low complexity" evidence="5">
    <location>
        <begin position="145"/>
        <end position="159"/>
    </location>
</feature>
<dbReference type="AlphaFoldDB" id="A0A6J1WRM1"/>
<evidence type="ECO:0000256" key="4">
    <source>
        <dbReference type="ARBA" id="ARBA00023242"/>
    </source>
</evidence>
<gene>
    <name evidence="9" type="primary">LOC113517629</name>
</gene>
<sequence>MEGSELGGDQQFCLRWNNFQANITSQFEALRDDEDFVDVTLACEGHRLEAHKVVLSACSPYFKELFKNNPCPHPIIFMRDCEVSHVRALLQFMYVGQVNIAQAQLSAFLRTADALQIRGLTDCSQHNDKKANRKSPPSQLRNLLSAKPSHSTSSSKVASQNVESTSADDQDKSASRRSTRNSPDVARNNLNEEAPFQTSSQMRPNNDDYSETCIYPSLRVKTDLEAEVKNEESDILMDPGDSERGEKSQDFNASDLLEPKMEVVEQEGSDEERSSFPPMYYENNALANPFAALQGNMDLMTGISPDLRDENTEAIPGRWDGRRNRPVPDAVWLEQHRSALPFVLKRENERGGTAAPRLIKLGEGVEIREELLRGVKWGDYRKVTRGLAAALFSPIELATCSVTGQRWSRAGQEARPTKPPLDRRRVHALISYVSRHFPDVEVSRIKQVLAYKCKENCAALRMRTARLSNCFSESTNYLLSAAARPPPCDDAPGGSSRPSFTNFEAKTAGGGSGSGGGGGGGSGGSGGGTAAREPGSGEFRGPPPHERSQERAEAEGAAQ</sequence>
<keyword evidence="8" id="KW-1185">Reference proteome</keyword>
<dbReference type="OrthoDB" id="10261408at2759"/>
<evidence type="ECO:0000259" key="6">
    <source>
        <dbReference type="PROSITE" id="PS50097"/>
    </source>
</evidence>
<dbReference type="SUPFAM" id="SSF54695">
    <property type="entry name" value="POZ domain"/>
    <property type="match status" value="1"/>
</dbReference>
<dbReference type="Pfam" id="PF10523">
    <property type="entry name" value="BEN"/>
    <property type="match status" value="1"/>
</dbReference>
<dbReference type="GO" id="GO:0003677">
    <property type="term" value="F:DNA binding"/>
    <property type="evidence" value="ECO:0007669"/>
    <property type="project" value="InterPro"/>
</dbReference>
<dbReference type="InParanoid" id="A0A6J1WRM1"/>
<feature type="domain" description="BTB" evidence="6">
    <location>
        <begin position="37"/>
        <end position="102"/>
    </location>
</feature>
<dbReference type="SMART" id="SM00225">
    <property type="entry name" value="BTB"/>
    <property type="match status" value="1"/>
</dbReference>
<dbReference type="PANTHER" id="PTHR23110:SF99">
    <property type="entry name" value="BROAD-COMPLEX CORE PROTEIN ISOFORM 6"/>
    <property type="match status" value="1"/>
</dbReference>
<feature type="compositionally biased region" description="Gly residues" evidence="5">
    <location>
        <begin position="508"/>
        <end position="529"/>
    </location>
</feature>
<comment type="subcellular location">
    <subcellularLocation>
        <location evidence="1">Nucleus</location>
    </subcellularLocation>
</comment>
<feature type="domain" description="BEN" evidence="7">
    <location>
        <begin position="321"/>
        <end position="469"/>
    </location>
</feature>
<dbReference type="Gene3D" id="3.30.710.10">
    <property type="entry name" value="Potassium Channel Kv1.1, Chain A"/>
    <property type="match status" value="1"/>
</dbReference>
<dbReference type="RefSeq" id="XP_026758171.1">
    <property type="nucleotide sequence ID" value="XM_026902370.3"/>
</dbReference>
<evidence type="ECO:0000256" key="2">
    <source>
        <dbReference type="ARBA" id="ARBA00022499"/>
    </source>
</evidence>
<accession>A0A6J1WRM1</accession>
<dbReference type="GO" id="GO:0005634">
    <property type="term" value="C:nucleus"/>
    <property type="evidence" value="ECO:0007669"/>
    <property type="project" value="UniProtKB-SubCell"/>
</dbReference>
<reference evidence="9" key="1">
    <citation type="submission" date="2025-08" db="UniProtKB">
        <authorList>
            <consortium name="RefSeq"/>
        </authorList>
    </citation>
    <scope>IDENTIFICATION</scope>
    <source>
        <tissue evidence="9">Whole larvae</tissue>
    </source>
</reference>
<dbReference type="PROSITE" id="PS51457">
    <property type="entry name" value="BEN"/>
    <property type="match status" value="1"/>
</dbReference>
<evidence type="ECO:0000313" key="9">
    <source>
        <dbReference type="RefSeq" id="XP_026758171.1"/>
    </source>
</evidence>
<dbReference type="Gene3D" id="1.10.10.2590">
    <property type="entry name" value="BEN domain"/>
    <property type="match status" value="1"/>
</dbReference>
<dbReference type="Proteomes" id="UP001652740">
    <property type="component" value="Unplaced"/>
</dbReference>
<dbReference type="InterPro" id="IPR051095">
    <property type="entry name" value="Dros_DevTransReg"/>
</dbReference>
<feature type="compositionally biased region" description="Basic and acidic residues" evidence="5">
    <location>
        <begin position="543"/>
        <end position="559"/>
    </location>
</feature>
<dbReference type="KEGG" id="gmw:113517629"/>
<dbReference type="InterPro" id="IPR000210">
    <property type="entry name" value="BTB/POZ_dom"/>
</dbReference>
<dbReference type="GeneID" id="113517629"/>
<feature type="compositionally biased region" description="Polar residues" evidence="5">
    <location>
        <begin position="188"/>
        <end position="204"/>
    </location>
</feature>
<dbReference type="SMART" id="SM01025">
    <property type="entry name" value="BEN"/>
    <property type="match status" value="1"/>
</dbReference>